<feature type="region of interest" description="Disordered" evidence="1">
    <location>
        <begin position="1"/>
        <end position="33"/>
    </location>
</feature>
<protein>
    <submittedName>
        <fullName evidence="2">Uncharacterized protein</fullName>
    </submittedName>
</protein>
<evidence type="ECO:0000256" key="1">
    <source>
        <dbReference type="SAM" id="MobiDB-lite"/>
    </source>
</evidence>
<evidence type="ECO:0000313" key="3">
    <source>
        <dbReference type="Proteomes" id="UP000075683"/>
    </source>
</evidence>
<feature type="compositionally biased region" description="Basic residues" evidence="1">
    <location>
        <begin position="54"/>
        <end position="65"/>
    </location>
</feature>
<reference evidence="2 3" key="1">
    <citation type="submission" date="2016-01" db="EMBL/GenBank/DDBJ databases">
        <title>Draft Genome Sequences of Seven Thermophilic Sporeformers Isolated from Foods.</title>
        <authorList>
            <person name="Berendsen E.M."/>
            <person name="Wells-Bennik M.H."/>
            <person name="Krawcyk A.O."/>
            <person name="De Jong A."/>
            <person name="Holsappel S."/>
            <person name="Eijlander R.T."/>
            <person name="Kuipers O.P."/>
        </authorList>
    </citation>
    <scope>NUCLEOTIDE SEQUENCE [LARGE SCALE GENOMIC DNA]</scope>
    <source>
        <strain evidence="2 3">B4135</strain>
    </source>
</reference>
<feature type="region of interest" description="Disordered" evidence="1">
    <location>
        <begin position="52"/>
        <end position="75"/>
    </location>
</feature>
<accession>A0A150M7Q1</accession>
<name>A0A150M7Q1_9BACI</name>
<comment type="caution">
    <text evidence="2">The sequence shown here is derived from an EMBL/GenBank/DDBJ whole genome shotgun (WGS) entry which is preliminary data.</text>
</comment>
<evidence type="ECO:0000313" key="2">
    <source>
        <dbReference type="EMBL" id="KYD20232.1"/>
    </source>
</evidence>
<dbReference type="Proteomes" id="UP000075683">
    <property type="component" value="Unassembled WGS sequence"/>
</dbReference>
<proteinExistence type="predicted"/>
<dbReference type="AlphaFoldDB" id="A0A150M7Q1"/>
<gene>
    <name evidence="2" type="ORF">B4135_2008</name>
</gene>
<sequence length="75" mass="8424">MCQMGPGKAPGIIRDGHSKNGNRSLPDRPKFPGIRAFINPFRGTASRFFSPASAKHRGRKKKRAFRPANPFMPFR</sequence>
<organism evidence="2 3">
    <name type="scientific">Caldibacillus debilis</name>
    <dbReference type="NCBI Taxonomy" id="301148"/>
    <lineage>
        <taxon>Bacteria</taxon>
        <taxon>Bacillati</taxon>
        <taxon>Bacillota</taxon>
        <taxon>Bacilli</taxon>
        <taxon>Bacillales</taxon>
        <taxon>Bacillaceae</taxon>
        <taxon>Caldibacillus</taxon>
    </lineage>
</organism>
<dbReference type="EMBL" id="LQYT01000036">
    <property type="protein sequence ID" value="KYD20232.1"/>
    <property type="molecule type" value="Genomic_DNA"/>
</dbReference>